<dbReference type="SUPFAM" id="SSF46785">
    <property type="entry name" value="Winged helix' DNA-binding domain"/>
    <property type="match status" value="1"/>
</dbReference>
<evidence type="ECO:0000259" key="5">
    <source>
        <dbReference type="PROSITE" id="PS50931"/>
    </source>
</evidence>
<organism evidence="6 7">
    <name type="scientific">Paranoxybacillus vitaminiphilus</name>
    <dbReference type="NCBI Taxonomy" id="581036"/>
    <lineage>
        <taxon>Bacteria</taxon>
        <taxon>Bacillati</taxon>
        <taxon>Bacillota</taxon>
        <taxon>Bacilli</taxon>
        <taxon>Bacillales</taxon>
        <taxon>Anoxybacillaceae</taxon>
        <taxon>Paranoxybacillus</taxon>
    </lineage>
</organism>
<comment type="caution">
    <text evidence="6">The sequence shown here is derived from an EMBL/GenBank/DDBJ whole genome shotgun (WGS) entry which is preliminary data.</text>
</comment>
<protein>
    <submittedName>
        <fullName evidence="6">DNA-binding transcriptional LysR family regulator</fullName>
    </submittedName>
</protein>
<dbReference type="PRINTS" id="PR00039">
    <property type="entry name" value="HTHLYSR"/>
</dbReference>
<reference evidence="6 7" key="1">
    <citation type="submission" date="2018-06" db="EMBL/GenBank/DDBJ databases">
        <title>Genomic Encyclopedia of Type Strains, Phase III (KMG-III): the genomes of soil and plant-associated and newly described type strains.</title>
        <authorList>
            <person name="Whitman W."/>
        </authorList>
    </citation>
    <scope>NUCLEOTIDE SEQUENCE [LARGE SCALE GENOMIC DNA]</scope>
    <source>
        <strain evidence="6 7">CGMCC 1.8979</strain>
    </source>
</reference>
<dbReference type="GO" id="GO:0003700">
    <property type="term" value="F:DNA-binding transcription factor activity"/>
    <property type="evidence" value="ECO:0007669"/>
    <property type="project" value="InterPro"/>
</dbReference>
<evidence type="ECO:0000256" key="2">
    <source>
        <dbReference type="ARBA" id="ARBA00023015"/>
    </source>
</evidence>
<evidence type="ECO:0000313" key="6">
    <source>
        <dbReference type="EMBL" id="RAK17171.1"/>
    </source>
</evidence>
<dbReference type="SUPFAM" id="SSF53850">
    <property type="entry name" value="Periplasmic binding protein-like II"/>
    <property type="match status" value="1"/>
</dbReference>
<evidence type="ECO:0000256" key="1">
    <source>
        <dbReference type="ARBA" id="ARBA00009437"/>
    </source>
</evidence>
<dbReference type="PROSITE" id="PS50931">
    <property type="entry name" value="HTH_LYSR"/>
    <property type="match status" value="1"/>
</dbReference>
<keyword evidence="4" id="KW-0804">Transcription</keyword>
<keyword evidence="2" id="KW-0805">Transcription regulation</keyword>
<dbReference type="FunFam" id="1.10.10.10:FF:000001">
    <property type="entry name" value="LysR family transcriptional regulator"/>
    <property type="match status" value="1"/>
</dbReference>
<dbReference type="PANTHER" id="PTHR30126:SF40">
    <property type="entry name" value="HTH-TYPE TRANSCRIPTIONAL REGULATOR GLTR"/>
    <property type="match status" value="1"/>
</dbReference>
<evidence type="ECO:0000313" key="7">
    <source>
        <dbReference type="Proteomes" id="UP000248555"/>
    </source>
</evidence>
<dbReference type="InterPro" id="IPR036390">
    <property type="entry name" value="WH_DNA-bd_sf"/>
</dbReference>
<evidence type="ECO:0000256" key="4">
    <source>
        <dbReference type="ARBA" id="ARBA00023163"/>
    </source>
</evidence>
<dbReference type="InterPro" id="IPR000847">
    <property type="entry name" value="LysR_HTH_N"/>
</dbReference>
<dbReference type="RefSeq" id="WP_111645943.1">
    <property type="nucleotide sequence ID" value="NZ_QLMH01000013.1"/>
</dbReference>
<name>A0A327Y9R0_9BACL</name>
<dbReference type="Proteomes" id="UP000248555">
    <property type="component" value="Unassembled WGS sequence"/>
</dbReference>
<dbReference type="InterPro" id="IPR036388">
    <property type="entry name" value="WH-like_DNA-bd_sf"/>
</dbReference>
<keyword evidence="7" id="KW-1185">Reference proteome</keyword>
<sequence length="291" mass="32941">MDIEDLKLFRIVAKHGNISKAAEELHFVQSSVTSKIQRLEAHFQTPLFHRHRYGVSLTSAGKILLAYADKIIHLFTEAEKEIMYSDIPKGPLSIGSMETTAAVRLPSLLYSFSLHYPEVELSLKTGPTDELIKSVLAYEIDGAFVAGPVHHQDLSQQAIFEEELVLVAQRKGTDINDIPDLNKSNLLVFRQGCSYRKRLEEWLHAEQIMPNKIMEFGSLETILGCVSAGLGITLLPKTVIDRFQYHYPLSCYKIPKKFAEVTTFFIQRKNVVATLAMQKFLETVMDSCKNH</sequence>
<dbReference type="Gene3D" id="3.40.190.290">
    <property type="match status" value="1"/>
</dbReference>
<dbReference type="Pfam" id="PF00126">
    <property type="entry name" value="HTH_1"/>
    <property type="match status" value="1"/>
</dbReference>
<dbReference type="OrthoDB" id="8479357at2"/>
<dbReference type="EMBL" id="QLMH01000013">
    <property type="protein sequence ID" value="RAK17171.1"/>
    <property type="molecule type" value="Genomic_DNA"/>
</dbReference>
<evidence type="ECO:0000256" key="3">
    <source>
        <dbReference type="ARBA" id="ARBA00023125"/>
    </source>
</evidence>
<gene>
    <name evidence="6" type="ORF">B0I26_11335</name>
</gene>
<feature type="domain" description="HTH lysR-type" evidence="5">
    <location>
        <begin position="1"/>
        <end position="58"/>
    </location>
</feature>
<dbReference type="CDD" id="cd08442">
    <property type="entry name" value="PBP2_YofA_SoxR_like"/>
    <property type="match status" value="1"/>
</dbReference>
<dbReference type="InterPro" id="IPR005119">
    <property type="entry name" value="LysR_subst-bd"/>
</dbReference>
<dbReference type="PANTHER" id="PTHR30126">
    <property type="entry name" value="HTH-TYPE TRANSCRIPTIONAL REGULATOR"/>
    <property type="match status" value="1"/>
</dbReference>
<proteinExistence type="inferred from homology"/>
<dbReference type="AlphaFoldDB" id="A0A327Y9R0"/>
<accession>A0A327Y9R0</accession>
<comment type="similarity">
    <text evidence="1">Belongs to the LysR transcriptional regulatory family.</text>
</comment>
<dbReference type="Pfam" id="PF03466">
    <property type="entry name" value="LysR_substrate"/>
    <property type="match status" value="1"/>
</dbReference>
<dbReference type="Gene3D" id="1.10.10.10">
    <property type="entry name" value="Winged helix-like DNA-binding domain superfamily/Winged helix DNA-binding domain"/>
    <property type="match status" value="1"/>
</dbReference>
<dbReference type="GO" id="GO:0000976">
    <property type="term" value="F:transcription cis-regulatory region binding"/>
    <property type="evidence" value="ECO:0007669"/>
    <property type="project" value="TreeGrafter"/>
</dbReference>
<keyword evidence="3 6" id="KW-0238">DNA-binding</keyword>